<dbReference type="GeneID" id="60365759"/>
<dbReference type="EMBL" id="CR626927">
    <property type="protein sequence ID" value="CAH09368.1"/>
    <property type="molecule type" value="Genomic_DNA"/>
</dbReference>
<dbReference type="AlphaFoldDB" id="A0A380YQV4"/>
<keyword evidence="2" id="KW-1185">Reference proteome</keyword>
<dbReference type="Pfam" id="PF00535">
    <property type="entry name" value="Glycos_transf_2"/>
    <property type="match status" value="1"/>
</dbReference>
<dbReference type="PANTHER" id="PTHR43685">
    <property type="entry name" value="GLYCOSYLTRANSFERASE"/>
    <property type="match status" value="1"/>
</dbReference>
<dbReference type="Gene3D" id="3.90.550.10">
    <property type="entry name" value="Spore Coat Polysaccharide Biosynthesis Protein SpsA, Chain A"/>
    <property type="match status" value="1"/>
</dbReference>
<accession>A0A380YQV4</accession>
<dbReference type="SUPFAM" id="SSF53448">
    <property type="entry name" value="Nucleotide-diphospho-sugar transferases"/>
    <property type="match status" value="1"/>
</dbReference>
<dbReference type="InterPro" id="IPR029044">
    <property type="entry name" value="Nucleotide-diphossugar_trans"/>
</dbReference>
<dbReference type="HOGENOM" id="CLU_025996_0_4_10"/>
<organism evidence="1 2">
    <name type="scientific">Bacteroides fragilis (strain ATCC 25285 / DSM 2151 / CCUG 4856 / JCM 11019 / LMG 10263 / NCTC 9343 / Onslow / VPI 2553 / EN-2)</name>
    <dbReference type="NCBI Taxonomy" id="272559"/>
    <lineage>
        <taxon>Bacteria</taxon>
        <taxon>Pseudomonadati</taxon>
        <taxon>Bacteroidota</taxon>
        <taxon>Bacteroidia</taxon>
        <taxon>Bacteroidales</taxon>
        <taxon>Bacteroidaceae</taxon>
        <taxon>Bacteroides</taxon>
    </lineage>
</organism>
<dbReference type="Proteomes" id="UP000006731">
    <property type="component" value="Chromosome"/>
</dbReference>
<protein>
    <submittedName>
        <fullName evidence="1">Glycosyltransferase protein</fullName>
    </submittedName>
</protein>
<proteinExistence type="predicted"/>
<dbReference type="DNASU" id="3288117"/>
<evidence type="ECO:0000313" key="1">
    <source>
        <dbReference type="EMBL" id="CAH09368.1"/>
    </source>
</evidence>
<dbReference type="PANTHER" id="PTHR43685:SF10">
    <property type="entry name" value="LACTO-N-NEOTETRAOSE BIOSYNTHESIS GLYCOSYL TRANSFERASE LGTA"/>
    <property type="match status" value="1"/>
</dbReference>
<name>A0A380YQV4_BACFN</name>
<accession>Q5L964</accession>
<dbReference type="RefSeq" id="WP_010993521.1">
    <property type="nucleotide sequence ID" value="NC_003228.3"/>
</dbReference>
<evidence type="ECO:0000313" key="2">
    <source>
        <dbReference type="Proteomes" id="UP000006731"/>
    </source>
</evidence>
<dbReference type="InterPro" id="IPR050834">
    <property type="entry name" value="Glycosyltransf_2"/>
</dbReference>
<reference evidence="1 2" key="1">
    <citation type="journal article" date="2005" name="Science">
        <title>Extensive DNA inversions in the B. fragilis genome control variable gene expression.</title>
        <authorList>
            <person name="Cerdeno-Tarraga A.M."/>
            <person name="Patrick S."/>
            <person name="Crosmann L."/>
            <person name="Blakely G."/>
            <person name="Abratt V."/>
            <person name="Lennard N."/>
            <person name="Duerden B."/>
            <person name="Poxton I."/>
            <person name="Harris B."/>
            <person name="Quail M.A."/>
            <person name="Barron A."/>
            <person name="Clarck L."/>
            <person name="Corton C."/>
            <person name="Doggett J."/>
            <person name="Holden M.T.G."/>
            <person name="Larke N."/>
            <person name="Line A."/>
            <person name="Lord A."/>
            <person name="Norbertczak H."/>
            <person name="Ormond D."/>
            <person name="Price C."/>
            <person name="Rabbinowitsch E."/>
            <person name="Woodward J."/>
            <person name="Barrel B.G."/>
            <person name="Parkhill J."/>
        </authorList>
    </citation>
    <scope>NUCLEOTIDE SEQUENCE [LARGE SCALE GENOMIC DNA]</scope>
    <source>
        <strain evidence="2">ATCC 25285 / DSM 2151 / CCUG 4856 / JCM 11019 / LMG 10263 / NCTC 9343 / Onslow / VPI 2553 / EN-2</strain>
    </source>
</reference>
<gene>
    <name evidence="1" type="ORF">BF9343_3587</name>
</gene>
<dbReference type="InterPro" id="IPR001173">
    <property type="entry name" value="Glyco_trans_2-like"/>
</dbReference>
<dbReference type="CAZy" id="GT2">
    <property type="family name" value="Glycosyltransferase Family 2"/>
</dbReference>
<dbReference type="KEGG" id="bfs:BF9343_3587"/>
<sequence length="328" mass="38700">MNSNPFVSVVMSVYNGGEFLKDAINSILSQSYKNFEFIIINDGSSDNFSEILELYDDERIKVLNNQENKGLVYSLNRGLLESIGKYIVRMDADDISLPNRIEKQVEFMEREPEVGVCGSYIEIFGDTIKRKVQRFPSNVNVNEAFLLFSTCLAHPSVIIRKSIVDKYKLRYDDRYLHAEDYAIWCQAVKYTKISNIREVLLKYRILESSVTRQANKNFQSRFDVHKSIYKDIFRNKGIDYTEKELYLHFIISDNNRFRNQALTIRPSEINAHLTKILSHYRGASNYKYIAFLVNKRGLSLSRWYSESRGFYFIMYLFKFLYYKIQIKK</sequence>
<dbReference type="SMR" id="A0A380YQV4"/>